<protein>
    <submittedName>
        <fullName evidence="4">NUDIX domain-containing protein</fullName>
    </submittedName>
</protein>
<dbReference type="InterPro" id="IPR000086">
    <property type="entry name" value="NUDIX_hydrolase_dom"/>
</dbReference>
<organism evidence="4 5">
    <name type="scientific">Streptomyces finlayi</name>
    <dbReference type="NCBI Taxonomy" id="67296"/>
    <lineage>
        <taxon>Bacteria</taxon>
        <taxon>Bacillati</taxon>
        <taxon>Actinomycetota</taxon>
        <taxon>Actinomycetes</taxon>
        <taxon>Kitasatosporales</taxon>
        <taxon>Streptomycetaceae</taxon>
        <taxon>Streptomyces</taxon>
    </lineage>
</organism>
<dbReference type="Proteomes" id="UP000515307">
    <property type="component" value="Chromosome"/>
</dbReference>
<accession>A0A7G7BK74</accession>
<sequence>MTDQQQTLDVLFDGDRLVLEEHRDGTGPFYRFPRTGATHSPASRTAFTWADALHARIHPIGTAEQVLRAWSRGRPPRGTAPHHDPTTVPPRRVRAGCVVIRDDHMLLIRYETGGTHFEIPGGGVEEGETVEAAAVRELMEETALHGTPVREVARTWRERGLGHYFLMAAEGEVGPAETLDNHGGHPEWVPVKDLPRTPLWPRRLSWRITHWHNEGWPAHPAELADSIHELDRPCRW</sequence>
<gene>
    <name evidence="4" type="ORF">F0344_14865</name>
</gene>
<dbReference type="Pfam" id="PF00293">
    <property type="entry name" value="NUDIX"/>
    <property type="match status" value="1"/>
</dbReference>
<dbReference type="Gene3D" id="3.90.79.10">
    <property type="entry name" value="Nucleoside Triphosphate Pyrophosphohydrolase"/>
    <property type="match status" value="1"/>
</dbReference>
<comment type="cofactor">
    <cofactor evidence="1">
        <name>Mg(2+)</name>
        <dbReference type="ChEBI" id="CHEBI:18420"/>
    </cofactor>
</comment>
<dbReference type="PANTHER" id="PTHR43046:SF16">
    <property type="entry name" value="ADP-RIBOSE PYROPHOSPHATASE YJHB-RELATED"/>
    <property type="match status" value="1"/>
</dbReference>
<evidence type="ECO:0000256" key="1">
    <source>
        <dbReference type="ARBA" id="ARBA00001946"/>
    </source>
</evidence>
<dbReference type="KEGG" id="sfiy:F0344_14865"/>
<evidence type="ECO:0000313" key="4">
    <source>
        <dbReference type="EMBL" id="QNE75739.1"/>
    </source>
</evidence>
<dbReference type="PANTHER" id="PTHR43046">
    <property type="entry name" value="GDP-MANNOSE MANNOSYL HYDROLASE"/>
    <property type="match status" value="1"/>
</dbReference>
<dbReference type="EMBL" id="CP045702">
    <property type="protein sequence ID" value="QNE75739.1"/>
    <property type="molecule type" value="Genomic_DNA"/>
</dbReference>
<dbReference type="InterPro" id="IPR015797">
    <property type="entry name" value="NUDIX_hydrolase-like_dom_sf"/>
</dbReference>
<feature type="domain" description="Nudix hydrolase" evidence="3">
    <location>
        <begin position="90"/>
        <end position="214"/>
    </location>
</feature>
<evidence type="ECO:0000256" key="2">
    <source>
        <dbReference type="ARBA" id="ARBA00022801"/>
    </source>
</evidence>
<proteinExistence type="predicted"/>
<dbReference type="RefSeq" id="WP_185299239.1">
    <property type="nucleotide sequence ID" value="NZ_CP045702.1"/>
</dbReference>
<reference evidence="5" key="1">
    <citation type="submission" date="2019-10" db="EMBL/GenBank/DDBJ databases">
        <title>Antimicrobial potential of Antarctic Bacteria.</title>
        <authorList>
            <person name="Benaud N."/>
            <person name="Edwards R.J."/>
            <person name="Ferrari B.C."/>
        </authorList>
    </citation>
    <scope>NUCLEOTIDE SEQUENCE [LARGE SCALE GENOMIC DNA]</scope>
    <source>
        <strain evidence="5">NBSH44</strain>
    </source>
</reference>
<keyword evidence="5" id="KW-1185">Reference proteome</keyword>
<evidence type="ECO:0000259" key="3">
    <source>
        <dbReference type="PROSITE" id="PS51462"/>
    </source>
</evidence>
<evidence type="ECO:0000313" key="5">
    <source>
        <dbReference type="Proteomes" id="UP000515307"/>
    </source>
</evidence>
<name>A0A7G7BK74_9ACTN</name>
<dbReference type="InterPro" id="IPR020476">
    <property type="entry name" value="Nudix_hydrolase"/>
</dbReference>
<keyword evidence="2" id="KW-0378">Hydrolase</keyword>
<dbReference type="PRINTS" id="PR00502">
    <property type="entry name" value="NUDIXFAMILY"/>
</dbReference>
<dbReference type="SUPFAM" id="SSF55811">
    <property type="entry name" value="Nudix"/>
    <property type="match status" value="1"/>
</dbReference>
<dbReference type="AlphaFoldDB" id="A0A7G7BK74"/>
<dbReference type="PROSITE" id="PS51462">
    <property type="entry name" value="NUDIX"/>
    <property type="match status" value="1"/>
</dbReference>
<dbReference type="GO" id="GO:0016787">
    <property type="term" value="F:hydrolase activity"/>
    <property type="evidence" value="ECO:0007669"/>
    <property type="project" value="UniProtKB-KW"/>
</dbReference>